<dbReference type="Proteomes" id="UP001224890">
    <property type="component" value="Unassembled WGS sequence"/>
</dbReference>
<evidence type="ECO:0000313" key="9">
    <source>
        <dbReference type="EMBL" id="KAK1658556.1"/>
    </source>
</evidence>
<dbReference type="RefSeq" id="XP_060423320.1">
    <property type="nucleotide sequence ID" value="XM_060573031.1"/>
</dbReference>
<feature type="transmembrane region" description="Helical" evidence="7">
    <location>
        <begin position="187"/>
        <end position="207"/>
    </location>
</feature>
<keyword evidence="10" id="KW-1185">Reference proteome</keyword>
<comment type="caution">
    <text evidence="9">The sequence shown here is derived from an EMBL/GenBank/DDBJ whole genome shotgun (WGS) entry which is preliminary data.</text>
</comment>
<keyword evidence="2 7" id="KW-0812">Transmembrane</keyword>
<evidence type="ECO:0000256" key="7">
    <source>
        <dbReference type="SAM" id="Phobius"/>
    </source>
</evidence>
<dbReference type="PANTHER" id="PTHR33048">
    <property type="entry name" value="PTH11-LIKE INTEGRAL MEMBRANE PROTEIN (AFU_ORTHOLOGUE AFUA_5G11245)"/>
    <property type="match status" value="1"/>
</dbReference>
<protein>
    <recommendedName>
        <fullName evidence="8">Rhodopsin domain-containing protein</fullName>
    </recommendedName>
</protein>
<evidence type="ECO:0000256" key="5">
    <source>
        <dbReference type="ARBA" id="ARBA00038359"/>
    </source>
</evidence>
<reference evidence="9" key="1">
    <citation type="submission" date="2021-06" db="EMBL/GenBank/DDBJ databases">
        <title>Comparative genomics, transcriptomics and evolutionary studies reveal genomic signatures of adaptation to plant cell wall in hemibiotrophic fungi.</title>
        <authorList>
            <consortium name="DOE Joint Genome Institute"/>
            <person name="Baroncelli R."/>
            <person name="Diaz J.F."/>
            <person name="Benocci T."/>
            <person name="Peng M."/>
            <person name="Battaglia E."/>
            <person name="Haridas S."/>
            <person name="Andreopoulos W."/>
            <person name="Labutti K."/>
            <person name="Pangilinan J."/>
            <person name="Floch G.L."/>
            <person name="Makela M.R."/>
            <person name="Henrissat B."/>
            <person name="Grigoriev I.V."/>
            <person name="Crouch J.A."/>
            <person name="De Vries R.P."/>
            <person name="Sukno S.A."/>
            <person name="Thon M.R."/>
        </authorList>
    </citation>
    <scope>NUCLEOTIDE SEQUENCE</scope>
    <source>
        <strain evidence="9">CBS 193.32</strain>
    </source>
</reference>
<keyword evidence="4 7" id="KW-0472">Membrane</keyword>
<feature type="transmembrane region" description="Helical" evidence="7">
    <location>
        <begin position="112"/>
        <end position="131"/>
    </location>
</feature>
<comment type="similarity">
    <text evidence="5">Belongs to the SAT4 family.</text>
</comment>
<accession>A0AAJ0ABJ2</accession>
<evidence type="ECO:0000256" key="2">
    <source>
        <dbReference type="ARBA" id="ARBA00022692"/>
    </source>
</evidence>
<evidence type="ECO:0000256" key="1">
    <source>
        <dbReference type="ARBA" id="ARBA00004141"/>
    </source>
</evidence>
<dbReference type="GO" id="GO:0016020">
    <property type="term" value="C:membrane"/>
    <property type="evidence" value="ECO:0007669"/>
    <property type="project" value="UniProtKB-SubCell"/>
</dbReference>
<proteinExistence type="inferred from homology"/>
<gene>
    <name evidence="9" type="ORF">BDP55DRAFT_637778</name>
</gene>
<keyword evidence="3 7" id="KW-1133">Transmembrane helix</keyword>
<feature type="domain" description="Rhodopsin" evidence="8">
    <location>
        <begin position="66"/>
        <end position="249"/>
    </location>
</feature>
<evidence type="ECO:0000256" key="6">
    <source>
        <dbReference type="SAM" id="MobiDB-lite"/>
    </source>
</evidence>
<feature type="transmembrane region" description="Helical" evidence="7">
    <location>
        <begin position="22"/>
        <end position="42"/>
    </location>
</feature>
<dbReference type="GeneID" id="85457557"/>
<sequence>MDESTAYGIDFRTSQPWLSPTISLSFGIGGITALLTLVARLVMRRSEAGVKLDDSRIAYMLRVVARSPRLDLIYMAEVARLLSHGFAETSIALLYLHISPLKRQTHAGRVKIVVIIIYTVFILGLLIRRASGDGFTEPIRPNEGTAHSPQLPMAATVAGIITGLILVLLPVLDISRLHMKPIVKLRALLLWCTPIVGIVVSSVRRFFIASLSSSSDLAMHAAVAMVLMFAEVNLTVICGDFPATCQVIQKIKNKASSETMTGLRSRVGGGSSHAPGEFDEHPLPSPWTEDDDDSSQRGILPTNLFTV</sequence>
<dbReference type="InterPro" id="IPR052337">
    <property type="entry name" value="SAT4-like"/>
</dbReference>
<name>A0AAJ0ABJ2_9PEZI</name>
<feature type="region of interest" description="Disordered" evidence="6">
    <location>
        <begin position="259"/>
        <end position="307"/>
    </location>
</feature>
<dbReference type="Pfam" id="PF20684">
    <property type="entry name" value="Fung_rhodopsin"/>
    <property type="match status" value="1"/>
</dbReference>
<dbReference type="PANTHER" id="PTHR33048:SF47">
    <property type="entry name" value="INTEGRAL MEMBRANE PROTEIN-RELATED"/>
    <property type="match status" value="1"/>
</dbReference>
<evidence type="ECO:0000259" key="8">
    <source>
        <dbReference type="Pfam" id="PF20684"/>
    </source>
</evidence>
<dbReference type="AlphaFoldDB" id="A0AAJ0ABJ2"/>
<evidence type="ECO:0000256" key="3">
    <source>
        <dbReference type="ARBA" id="ARBA00022989"/>
    </source>
</evidence>
<dbReference type="EMBL" id="JAHMHR010000072">
    <property type="protein sequence ID" value="KAK1658556.1"/>
    <property type="molecule type" value="Genomic_DNA"/>
</dbReference>
<evidence type="ECO:0000313" key="10">
    <source>
        <dbReference type="Proteomes" id="UP001224890"/>
    </source>
</evidence>
<organism evidence="9 10">
    <name type="scientific">Colletotrichum godetiae</name>
    <dbReference type="NCBI Taxonomy" id="1209918"/>
    <lineage>
        <taxon>Eukaryota</taxon>
        <taxon>Fungi</taxon>
        <taxon>Dikarya</taxon>
        <taxon>Ascomycota</taxon>
        <taxon>Pezizomycotina</taxon>
        <taxon>Sordariomycetes</taxon>
        <taxon>Hypocreomycetidae</taxon>
        <taxon>Glomerellales</taxon>
        <taxon>Glomerellaceae</taxon>
        <taxon>Colletotrichum</taxon>
        <taxon>Colletotrichum acutatum species complex</taxon>
    </lineage>
</organism>
<evidence type="ECO:0000256" key="4">
    <source>
        <dbReference type="ARBA" id="ARBA00023136"/>
    </source>
</evidence>
<dbReference type="InterPro" id="IPR049326">
    <property type="entry name" value="Rhodopsin_dom_fungi"/>
</dbReference>
<feature type="transmembrane region" description="Helical" evidence="7">
    <location>
        <begin position="151"/>
        <end position="175"/>
    </location>
</feature>
<comment type="subcellular location">
    <subcellularLocation>
        <location evidence="1">Membrane</location>
        <topology evidence="1">Multi-pass membrane protein</topology>
    </subcellularLocation>
</comment>
<feature type="transmembrane region" description="Helical" evidence="7">
    <location>
        <begin position="219"/>
        <end position="243"/>
    </location>
</feature>